<dbReference type="AlphaFoldDB" id="A0A1I4BAP1"/>
<dbReference type="Proteomes" id="UP000198915">
    <property type="component" value="Unassembled WGS sequence"/>
</dbReference>
<reference evidence="4" key="1">
    <citation type="submission" date="2016-10" db="EMBL/GenBank/DDBJ databases">
        <authorList>
            <person name="Varghese N."/>
            <person name="Submissions S."/>
        </authorList>
    </citation>
    <scope>NUCLEOTIDE SEQUENCE [LARGE SCALE GENOMIC DNA]</scope>
    <source>
        <strain evidence="4">OK042</strain>
    </source>
</reference>
<dbReference type="STRING" id="1884381.SAMN05518846_11733"/>
<keyword evidence="1" id="KW-0472">Membrane</keyword>
<evidence type="ECO:0000313" key="4">
    <source>
        <dbReference type="Proteomes" id="UP000198915"/>
    </source>
</evidence>
<dbReference type="EMBL" id="FORT01000017">
    <property type="protein sequence ID" value="SFK65603.1"/>
    <property type="molecule type" value="Genomic_DNA"/>
</dbReference>
<accession>A0A1I4BAP1</accession>
<dbReference type="RefSeq" id="WP_174769318.1">
    <property type="nucleotide sequence ID" value="NZ_BJOE01000042.1"/>
</dbReference>
<organism evidence="3 4">
    <name type="scientific">Brevibacillus centrosporus</name>
    <dbReference type="NCBI Taxonomy" id="54910"/>
    <lineage>
        <taxon>Bacteria</taxon>
        <taxon>Bacillati</taxon>
        <taxon>Bacillota</taxon>
        <taxon>Bacilli</taxon>
        <taxon>Bacillales</taxon>
        <taxon>Paenibacillaceae</taxon>
        <taxon>Brevibacillus</taxon>
    </lineage>
</organism>
<evidence type="ECO:0000256" key="1">
    <source>
        <dbReference type="SAM" id="Phobius"/>
    </source>
</evidence>
<protein>
    <recommendedName>
        <fullName evidence="2">Zinc-ribbon domain-containing protein</fullName>
    </recommendedName>
</protein>
<feature type="transmembrane region" description="Helical" evidence="1">
    <location>
        <begin position="41"/>
        <end position="66"/>
    </location>
</feature>
<sequence length="138" mass="15244">MKSIKPGRGPSTMGAAGSIVVAIFGIFWTIMAFTITRDAPFPIGFIFPAAGILFVGFGIFQAVYHYKNATSKQRMSLFDITDSKEEPDPLDVRFRGAETAKDPVERTQKLSPERAFCPYCGQSVQSSFQYCPKCGKKQ</sequence>
<dbReference type="Pfam" id="PF13240">
    <property type="entry name" value="Zn_Ribbon_1"/>
    <property type="match status" value="1"/>
</dbReference>
<keyword evidence="4" id="KW-1185">Reference proteome</keyword>
<feature type="domain" description="Zinc-ribbon" evidence="2">
    <location>
        <begin position="116"/>
        <end position="137"/>
    </location>
</feature>
<name>A0A1I4BAP1_9BACL</name>
<gene>
    <name evidence="3" type="ORF">SAMN05518846_11733</name>
</gene>
<keyword evidence="1" id="KW-0812">Transmembrane</keyword>
<evidence type="ECO:0000313" key="3">
    <source>
        <dbReference type="EMBL" id="SFK65603.1"/>
    </source>
</evidence>
<proteinExistence type="predicted"/>
<evidence type="ECO:0000259" key="2">
    <source>
        <dbReference type="Pfam" id="PF13240"/>
    </source>
</evidence>
<keyword evidence="1" id="KW-1133">Transmembrane helix</keyword>
<dbReference type="InterPro" id="IPR026870">
    <property type="entry name" value="Zinc_ribbon_dom"/>
</dbReference>
<feature type="transmembrane region" description="Helical" evidence="1">
    <location>
        <begin position="12"/>
        <end position="35"/>
    </location>
</feature>